<dbReference type="InterPro" id="IPR013324">
    <property type="entry name" value="RNA_pol_sigma_r3/r4-like"/>
</dbReference>
<evidence type="ECO:0000256" key="3">
    <source>
        <dbReference type="ARBA" id="ARBA00023082"/>
    </source>
</evidence>
<evidence type="ECO:0000259" key="6">
    <source>
        <dbReference type="Pfam" id="PF08281"/>
    </source>
</evidence>
<keyword evidence="8" id="KW-1185">Reference proteome</keyword>
<dbReference type="InterPro" id="IPR013325">
    <property type="entry name" value="RNA_pol_sigma_r2"/>
</dbReference>
<dbReference type="PANTHER" id="PTHR43133">
    <property type="entry name" value="RNA POLYMERASE ECF-TYPE SIGMA FACTO"/>
    <property type="match status" value="1"/>
</dbReference>
<dbReference type="Gene3D" id="1.10.1740.10">
    <property type="match status" value="1"/>
</dbReference>
<dbReference type="InterPro" id="IPR013249">
    <property type="entry name" value="RNA_pol_sigma70_r4_t2"/>
</dbReference>
<name>A0A3S0QUX4_9BACT</name>
<accession>A0A3S0QUX4</accession>
<dbReference type="GO" id="GO:0006352">
    <property type="term" value="P:DNA-templated transcription initiation"/>
    <property type="evidence" value="ECO:0007669"/>
    <property type="project" value="InterPro"/>
</dbReference>
<dbReference type="Pfam" id="PF04542">
    <property type="entry name" value="Sigma70_r2"/>
    <property type="match status" value="1"/>
</dbReference>
<evidence type="ECO:0000256" key="4">
    <source>
        <dbReference type="ARBA" id="ARBA00023163"/>
    </source>
</evidence>
<evidence type="ECO:0000256" key="1">
    <source>
        <dbReference type="ARBA" id="ARBA00010641"/>
    </source>
</evidence>
<feature type="domain" description="RNA polymerase sigma-70 region 2" evidence="5">
    <location>
        <begin position="22"/>
        <end position="89"/>
    </location>
</feature>
<dbReference type="InterPro" id="IPR039425">
    <property type="entry name" value="RNA_pol_sigma-70-like"/>
</dbReference>
<reference evidence="7 8" key="1">
    <citation type="submission" date="2018-12" db="EMBL/GenBank/DDBJ databases">
        <title>Genome sequencing of Prevotella sp. KCOM 3155 (= JS262).</title>
        <authorList>
            <person name="Kook J.-K."/>
            <person name="Park S.-N."/>
            <person name="Lim Y.K."/>
        </authorList>
    </citation>
    <scope>NUCLEOTIDE SEQUENCE [LARGE SCALE GENOMIC DNA]</scope>
    <source>
        <strain evidence="7 8">KCOM 3155</strain>
    </source>
</reference>
<dbReference type="SUPFAM" id="SSF88659">
    <property type="entry name" value="Sigma3 and sigma4 domains of RNA polymerase sigma factors"/>
    <property type="match status" value="1"/>
</dbReference>
<dbReference type="Pfam" id="PF08281">
    <property type="entry name" value="Sigma70_r4_2"/>
    <property type="match status" value="1"/>
</dbReference>
<dbReference type="PANTHER" id="PTHR43133:SF46">
    <property type="entry name" value="RNA POLYMERASE SIGMA-70 FACTOR ECF SUBFAMILY"/>
    <property type="match status" value="1"/>
</dbReference>
<evidence type="ECO:0000259" key="5">
    <source>
        <dbReference type="Pfam" id="PF04542"/>
    </source>
</evidence>
<dbReference type="OrthoDB" id="1056775at2"/>
<sequence length="178" mass="20199">MGTEEKLLHDIKNGKREAQRSLYDRYSGIAMSVCLRYMGNEEDARDVLQDAFIKIFTRIGDIKFQGEGTLKGWILKVTANEALNTLRRRVIFSDTDNLPDLPEEESPDVENVPLEVLMQMIGSLPTGYRTVFNMFVIEQNSHKEIASQLGIKVSSSASQLLRAKKILANMINEYVKTK</sequence>
<dbReference type="AlphaFoldDB" id="A0A3S0QUX4"/>
<dbReference type="GO" id="GO:0003677">
    <property type="term" value="F:DNA binding"/>
    <property type="evidence" value="ECO:0007669"/>
    <property type="project" value="InterPro"/>
</dbReference>
<dbReference type="InterPro" id="IPR014284">
    <property type="entry name" value="RNA_pol_sigma-70_dom"/>
</dbReference>
<dbReference type="EMBL" id="RYYU01000001">
    <property type="protein sequence ID" value="RUL60252.1"/>
    <property type="molecule type" value="Genomic_DNA"/>
</dbReference>
<keyword evidence="4" id="KW-0804">Transcription</keyword>
<dbReference type="NCBIfam" id="TIGR02937">
    <property type="entry name" value="sigma70-ECF"/>
    <property type="match status" value="1"/>
</dbReference>
<protein>
    <submittedName>
        <fullName evidence="7">Sigma-70 family RNA polymerase sigma factor</fullName>
    </submittedName>
</protein>
<comment type="similarity">
    <text evidence="1">Belongs to the sigma-70 factor family. ECF subfamily.</text>
</comment>
<comment type="caution">
    <text evidence="7">The sequence shown here is derived from an EMBL/GenBank/DDBJ whole genome shotgun (WGS) entry which is preliminary data.</text>
</comment>
<keyword evidence="3" id="KW-0731">Sigma factor</keyword>
<proteinExistence type="inferred from homology"/>
<dbReference type="GO" id="GO:0016987">
    <property type="term" value="F:sigma factor activity"/>
    <property type="evidence" value="ECO:0007669"/>
    <property type="project" value="UniProtKB-KW"/>
</dbReference>
<dbReference type="InterPro" id="IPR036388">
    <property type="entry name" value="WH-like_DNA-bd_sf"/>
</dbReference>
<dbReference type="RefSeq" id="WP_126679344.1">
    <property type="nucleotide sequence ID" value="NZ_RYYU01000001.1"/>
</dbReference>
<evidence type="ECO:0000256" key="2">
    <source>
        <dbReference type="ARBA" id="ARBA00023015"/>
    </source>
</evidence>
<dbReference type="Gene3D" id="1.10.10.10">
    <property type="entry name" value="Winged helix-like DNA-binding domain superfamily/Winged helix DNA-binding domain"/>
    <property type="match status" value="1"/>
</dbReference>
<dbReference type="InterPro" id="IPR007627">
    <property type="entry name" value="RNA_pol_sigma70_r2"/>
</dbReference>
<keyword evidence="2" id="KW-0805">Transcription regulation</keyword>
<gene>
    <name evidence="7" type="ORF">EHV08_11185</name>
</gene>
<evidence type="ECO:0000313" key="8">
    <source>
        <dbReference type="Proteomes" id="UP000278983"/>
    </source>
</evidence>
<organism evidence="7 8">
    <name type="scientific">Prevotella koreensis</name>
    <dbReference type="NCBI Taxonomy" id="2490854"/>
    <lineage>
        <taxon>Bacteria</taxon>
        <taxon>Pseudomonadati</taxon>
        <taxon>Bacteroidota</taxon>
        <taxon>Bacteroidia</taxon>
        <taxon>Bacteroidales</taxon>
        <taxon>Prevotellaceae</taxon>
        <taxon>Prevotella</taxon>
    </lineage>
</organism>
<feature type="domain" description="RNA polymerase sigma factor 70 region 4 type 2" evidence="6">
    <location>
        <begin position="115"/>
        <end position="166"/>
    </location>
</feature>
<dbReference type="SUPFAM" id="SSF88946">
    <property type="entry name" value="Sigma2 domain of RNA polymerase sigma factors"/>
    <property type="match status" value="1"/>
</dbReference>
<evidence type="ECO:0000313" key="7">
    <source>
        <dbReference type="EMBL" id="RUL60252.1"/>
    </source>
</evidence>
<dbReference type="Proteomes" id="UP000278983">
    <property type="component" value="Unassembled WGS sequence"/>
</dbReference>